<comment type="caution">
    <text evidence="1">The sequence shown here is derived from an EMBL/GenBank/DDBJ whole genome shotgun (WGS) entry which is preliminary data.</text>
</comment>
<dbReference type="Proteomes" id="UP001372834">
    <property type="component" value="Unassembled WGS sequence"/>
</dbReference>
<dbReference type="AlphaFoldDB" id="A0AAN8P2B1"/>
<dbReference type="EMBL" id="JAWJWE010000006">
    <property type="protein sequence ID" value="KAK6632906.1"/>
    <property type="molecule type" value="Genomic_DNA"/>
</dbReference>
<organism evidence="1 2">
    <name type="scientific">Polyplax serrata</name>
    <name type="common">Common mouse louse</name>
    <dbReference type="NCBI Taxonomy" id="468196"/>
    <lineage>
        <taxon>Eukaryota</taxon>
        <taxon>Metazoa</taxon>
        <taxon>Ecdysozoa</taxon>
        <taxon>Arthropoda</taxon>
        <taxon>Hexapoda</taxon>
        <taxon>Insecta</taxon>
        <taxon>Pterygota</taxon>
        <taxon>Neoptera</taxon>
        <taxon>Paraneoptera</taxon>
        <taxon>Psocodea</taxon>
        <taxon>Troctomorpha</taxon>
        <taxon>Phthiraptera</taxon>
        <taxon>Anoplura</taxon>
        <taxon>Polyplacidae</taxon>
        <taxon>Polyplax</taxon>
    </lineage>
</organism>
<sequence length="77" mass="8101">MDAGVYPVRKMVGRDAGKAGYSGKQVSSVVRNNKTIKSAAPTEETLLKVSKAKARVKSVIGLTCASTHLGEVNTPIE</sequence>
<reference evidence="1 2" key="1">
    <citation type="submission" date="2023-10" db="EMBL/GenBank/DDBJ databases">
        <title>Genomes of two closely related lineages of the louse Polyplax serrata with different host specificities.</title>
        <authorList>
            <person name="Martinu J."/>
            <person name="Tarabai H."/>
            <person name="Stefka J."/>
            <person name="Hypsa V."/>
        </authorList>
    </citation>
    <scope>NUCLEOTIDE SEQUENCE [LARGE SCALE GENOMIC DNA]</scope>
    <source>
        <strain evidence="1">HR10_N</strain>
    </source>
</reference>
<proteinExistence type="predicted"/>
<accession>A0AAN8P2B1</accession>
<evidence type="ECO:0000313" key="2">
    <source>
        <dbReference type="Proteomes" id="UP001372834"/>
    </source>
</evidence>
<evidence type="ECO:0000313" key="1">
    <source>
        <dbReference type="EMBL" id="KAK6632906.1"/>
    </source>
</evidence>
<name>A0AAN8P2B1_POLSC</name>
<protein>
    <submittedName>
        <fullName evidence="1">Uncharacterized protein</fullName>
    </submittedName>
</protein>
<gene>
    <name evidence="1" type="ORF">RUM43_012649</name>
</gene>